<reference evidence="2 3" key="1">
    <citation type="submission" date="2024-04" db="EMBL/GenBank/DDBJ databases">
        <title>Novel genus in family Flammeovirgaceae.</title>
        <authorList>
            <person name="Nguyen T.H."/>
            <person name="Vuong T.Q."/>
            <person name="Le H."/>
            <person name="Kim S.-G."/>
        </authorList>
    </citation>
    <scope>NUCLEOTIDE SEQUENCE [LARGE SCALE GENOMIC DNA]</scope>
    <source>
        <strain evidence="2 3">JCM 23209</strain>
    </source>
</reference>
<name>A0AAW9S711_9BACT</name>
<evidence type="ECO:0000313" key="3">
    <source>
        <dbReference type="Proteomes" id="UP001403385"/>
    </source>
</evidence>
<dbReference type="InterPro" id="IPR021862">
    <property type="entry name" value="DUF3472"/>
</dbReference>
<dbReference type="AlphaFoldDB" id="A0AAW9S711"/>
<keyword evidence="3" id="KW-1185">Reference proteome</keyword>
<dbReference type="Proteomes" id="UP001403385">
    <property type="component" value="Unassembled WGS sequence"/>
</dbReference>
<dbReference type="InterPro" id="IPR031712">
    <property type="entry name" value="DUF5077"/>
</dbReference>
<proteinExistence type="predicted"/>
<feature type="domain" description="DUF5077" evidence="1">
    <location>
        <begin position="37"/>
        <end position="157"/>
    </location>
</feature>
<evidence type="ECO:0000313" key="2">
    <source>
        <dbReference type="EMBL" id="MEN7548739.1"/>
    </source>
</evidence>
<comment type="caution">
    <text evidence="2">The sequence shown here is derived from an EMBL/GenBank/DDBJ whole genome shotgun (WGS) entry which is preliminary data.</text>
</comment>
<dbReference type="PROSITE" id="PS51257">
    <property type="entry name" value="PROKAR_LIPOPROTEIN"/>
    <property type="match status" value="1"/>
</dbReference>
<dbReference type="EMBL" id="JBDKWZ010000006">
    <property type="protein sequence ID" value="MEN7548739.1"/>
    <property type="molecule type" value="Genomic_DNA"/>
</dbReference>
<sequence>MKKNFFYTLLATCLVLTACKNDLPKHQFTASELTVAVPTRGNSWVHDPIEENQNMITENGIQQWKNPASQIRSFFRVETSGEMHLGIRAKVVSGRSTLNVTLGDNSKEITLSNTEYDTIPIGTFNIAQAGYQTLTMQGISKTADTFADVSHILIGGPVSTEKMYFVKEDFYWGRRGPSVHLSYQVPEEVKDVEWFYNEITVPEGEDVIGSYFMANGFGEGYFGIQVNSATERRILFSVWSPYKTDNPEDIPEDQRIQLLKKGEDVHAGKFGNEGSGGQSYRKYMWKAGNTYRFLLRGRPSSESTTEYSAYFYAPEIGEWQLIASFSRPKTHTYLTRPHSFLENFITSRGQTSRKGHYGNQWVCDKEGNWHELTKAKFTADATARKDSRLDYAGGEEGGRFFLKNCGFFSERTEMNSYFTREATGQQPEIDFSTLP</sequence>
<dbReference type="RefSeq" id="WP_346821516.1">
    <property type="nucleotide sequence ID" value="NZ_JBDKWZ010000006.1"/>
</dbReference>
<protein>
    <submittedName>
        <fullName evidence="2">DUF3472 domain-containing protein</fullName>
    </submittedName>
</protein>
<dbReference type="Pfam" id="PF11958">
    <property type="entry name" value="DUF3472"/>
    <property type="match status" value="1"/>
</dbReference>
<evidence type="ECO:0000259" key="1">
    <source>
        <dbReference type="Pfam" id="PF16871"/>
    </source>
</evidence>
<gene>
    <name evidence="2" type="ORF">AAG747_12525</name>
</gene>
<dbReference type="Pfam" id="PF16871">
    <property type="entry name" value="DUF5077"/>
    <property type="match status" value="1"/>
</dbReference>
<accession>A0AAW9S711</accession>
<organism evidence="2 3">
    <name type="scientific">Rapidithrix thailandica</name>
    <dbReference type="NCBI Taxonomy" id="413964"/>
    <lineage>
        <taxon>Bacteria</taxon>
        <taxon>Pseudomonadati</taxon>
        <taxon>Bacteroidota</taxon>
        <taxon>Cytophagia</taxon>
        <taxon>Cytophagales</taxon>
        <taxon>Flammeovirgaceae</taxon>
        <taxon>Rapidithrix</taxon>
    </lineage>
</organism>